<feature type="transmembrane region" description="Helical" evidence="2">
    <location>
        <begin position="42"/>
        <end position="64"/>
    </location>
</feature>
<sequence length="269" mass="29057">MPAGVLAVVVWTCVGLFVGVVLLGFAALAGIWQPRDEETGKWLKRSVVFPLVGGVVGFATFVFASERGLPPQPTPTPEPSPFVSPGPHPSRTDAPPGPPPAPTATPTPVPTRTPVPDDPRPPVARCGVAVPQALADWARDHLGEPPDFTCAEQQPYPQCVATLQGRSRPEISRVAARQCGDDLAAFRRSFVAPVYGAKASYQINLDHTEFALRSGVSDDAADRHDYVAAEISRMNGREWDRFVAIDRKSREDMRACQDERRCLEPSEGG</sequence>
<protein>
    <submittedName>
        <fullName evidence="3">Rhs element vgr family protein</fullName>
    </submittedName>
</protein>
<evidence type="ECO:0000313" key="4">
    <source>
        <dbReference type="Proteomes" id="UP000037446"/>
    </source>
</evidence>
<keyword evidence="2" id="KW-0472">Membrane</keyword>
<feature type="compositionally biased region" description="Pro residues" evidence="1">
    <location>
        <begin position="70"/>
        <end position="88"/>
    </location>
</feature>
<keyword evidence="2" id="KW-1133">Transmembrane helix</keyword>
<evidence type="ECO:0000256" key="1">
    <source>
        <dbReference type="SAM" id="MobiDB-lite"/>
    </source>
</evidence>
<gene>
    <name evidence="3" type="ORF">J121_1425</name>
</gene>
<accession>A0A0L1KAB8</accession>
<dbReference type="PATRIC" id="fig|1306953.7.peg.1466"/>
<evidence type="ECO:0000313" key="3">
    <source>
        <dbReference type="EMBL" id="KNH00802.1"/>
    </source>
</evidence>
<feature type="transmembrane region" description="Helical" evidence="2">
    <location>
        <begin position="6"/>
        <end position="30"/>
    </location>
</feature>
<proteinExistence type="predicted"/>
<feature type="region of interest" description="Disordered" evidence="1">
    <location>
        <begin position="69"/>
        <end position="124"/>
    </location>
</feature>
<dbReference type="RefSeq" id="WP_050601563.1">
    <property type="nucleotide sequence ID" value="NZ_JYNE01000028.1"/>
</dbReference>
<reference evidence="3" key="1">
    <citation type="submission" date="2015-02" db="EMBL/GenBank/DDBJ databases">
        <authorList>
            <person name="Chooi Y.-H."/>
        </authorList>
    </citation>
    <scope>NUCLEOTIDE SEQUENCE [LARGE SCALE GENOMIC DNA]</scope>
    <source>
        <strain evidence="3">LAMA 915</strain>
    </source>
</reference>
<dbReference type="EMBL" id="JYNE01000028">
    <property type="protein sequence ID" value="KNH00802.1"/>
    <property type="molecule type" value="Genomic_DNA"/>
</dbReference>
<keyword evidence="2" id="KW-0812">Transmembrane</keyword>
<dbReference type="AlphaFoldDB" id="A0A0L1KAB8"/>
<dbReference type="Proteomes" id="UP000037446">
    <property type="component" value="Unassembled WGS sequence"/>
</dbReference>
<comment type="caution">
    <text evidence="3">The sequence shown here is derived from an EMBL/GenBank/DDBJ whole genome shotgun (WGS) entry which is preliminary data.</text>
</comment>
<feature type="compositionally biased region" description="Pro residues" evidence="1">
    <location>
        <begin position="95"/>
        <end position="113"/>
    </location>
</feature>
<organism evidence="3 4">
    <name type="scientific">Qipengyuania citrea LAMA 915</name>
    <dbReference type="NCBI Taxonomy" id="1306953"/>
    <lineage>
        <taxon>Bacteria</taxon>
        <taxon>Pseudomonadati</taxon>
        <taxon>Pseudomonadota</taxon>
        <taxon>Alphaproteobacteria</taxon>
        <taxon>Sphingomonadales</taxon>
        <taxon>Erythrobacteraceae</taxon>
        <taxon>Qipengyuania</taxon>
    </lineage>
</organism>
<evidence type="ECO:0000256" key="2">
    <source>
        <dbReference type="SAM" id="Phobius"/>
    </source>
</evidence>
<name>A0A0L1KAB8_9SPHN</name>